<dbReference type="InterPro" id="IPR036872">
    <property type="entry name" value="CH_dom_sf"/>
</dbReference>
<protein>
    <recommendedName>
        <fullName evidence="5">F-actin monooxygenase</fullName>
        <ecNumber evidence="5">1.14.13.225</ecNumber>
    </recommendedName>
</protein>
<feature type="region of interest" description="Disordered" evidence="23">
    <location>
        <begin position="658"/>
        <end position="704"/>
    </location>
</feature>
<feature type="compositionally biased region" description="Low complexity" evidence="23">
    <location>
        <begin position="1663"/>
        <end position="1683"/>
    </location>
</feature>
<evidence type="ECO:0000256" key="14">
    <source>
        <dbReference type="ARBA" id="ARBA00023033"/>
    </source>
</evidence>
<dbReference type="PRINTS" id="PR00420">
    <property type="entry name" value="RNGMNOXGNASE"/>
</dbReference>
<evidence type="ECO:0000259" key="24">
    <source>
        <dbReference type="PROSITE" id="PS50021"/>
    </source>
</evidence>
<keyword evidence="18" id="KW-0206">Cytoskeleton</keyword>
<evidence type="ECO:0000256" key="23">
    <source>
        <dbReference type="SAM" id="MobiDB-lite"/>
    </source>
</evidence>
<evidence type="ECO:0000256" key="3">
    <source>
        <dbReference type="ARBA" id="ARBA00004245"/>
    </source>
</evidence>
<keyword evidence="16 22" id="KW-0175">Coiled coil</keyword>
<feature type="compositionally biased region" description="Basic and acidic residues" evidence="23">
    <location>
        <begin position="1200"/>
        <end position="1214"/>
    </location>
</feature>
<dbReference type="Proteomes" id="UP001623349">
    <property type="component" value="Unassembled WGS sequence"/>
</dbReference>
<keyword evidence="17" id="KW-0009">Actin-binding</keyword>
<keyword evidence="28" id="KW-1185">Reference proteome</keyword>
<comment type="cofactor">
    <cofactor evidence="1">
        <name>FAD</name>
        <dbReference type="ChEBI" id="CHEBI:57692"/>
    </cofactor>
</comment>
<dbReference type="Pfam" id="PF12130">
    <property type="entry name" value="bMERB_dom"/>
    <property type="match status" value="1"/>
</dbReference>
<feature type="compositionally biased region" description="Low complexity" evidence="23">
    <location>
        <begin position="1256"/>
        <end position="1275"/>
    </location>
</feature>
<evidence type="ECO:0000256" key="15">
    <source>
        <dbReference type="ARBA" id="ARBA00023038"/>
    </source>
</evidence>
<feature type="region of interest" description="Disordered" evidence="23">
    <location>
        <begin position="1037"/>
        <end position="1306"/>
    </location>
</feature>
<feature type="compositionally biased region" description="Acidic residues" evidence="23">
    <location>
        <begin position="988"/>
        <end position="1012"/>
    </location>
</feature>
<keyword evidence="15 21" id="KW-0440">LIM domain</keyword>
<evidence type="ECO:0000259" key="25">
    <source>
        <dbReference type="PROSITE" id="PS50023"/>
    </source>
</evidence>
<evidence type="ECO:0000313" key="27">
    <source>
        <dbReference type="EMBL" id="GAB1291234.1"/>
    </source>
</evidence>
<feature type="coiled-coil region" evidence="22">
    <location>
        <begin position="1926"/>
        <end position="1977"/>
    </location>
</feature>
<feature type="compositionally biased region" description="Acidic residues" evidence="23">
    <location>
        <begin position="929"/>
        <end position="951"/>
    </location>
</feature>
<evidence type="ECO:0000256" key="19">
    <source>
        <dbReference type="ARBA" id="ARBA00023242"/>
    </source>
</evidence>
<dbReference type="CDD" id="cd21251">
    <property type="entry name" value="CH_MICAL3"/>
    <property type="match status" value="1"/>
</dbReference>
<evidence type="ECO:0000256" key="13">
    <source>
        <dbReference type="ARBA" id="ARBA00023002"/>
    </source>
</evidence>
<keyword evidence="12" id="KW-0521">NADP</keyword>
<dbReference type="CDD" id="cd09439">
    <property type="entry name" value="LIM_Mical"/>
    <property type="match status" value="1"/>
</dbReference>
<feature type="domain" description="LIM zinc-binding" evidence="25">
    <location>
        <begin position="764"/>
        <end position="826"/>
    </location>
</feature>
<keyword evidence="6" id="KW-0268">Exocytosis</keyword>
<evidence type="ECO:0000256" key="16">
    <source>
        <dbReference type="ARBA" id="ARBA00023054"/>
    </source>
</evidence>
<evidence type="ECO:0000256" key="9">
    <source>
        <dbReference type="ARBA" id="ARBA00022723"/>
    </source>
</evidence>
<dbReference type="SMART" id="SM01203">
    <property type="entry name" value="DUF3585"/>
    <property type="match status" value="1"/>
</dbReference>
<evidence type="ECO:0000313" key="28">
    <source>
        <dbReference type="Proteomes" id="UP001623349"/>
    </source>
</evidence>
<dbReference type="EMBL" id="BAAFST010000006">
    <property type="protein sequence ID" value="GAB1291234.1"/>
    <property type="molecule type" value="Genomic_DNA"/>
</dbReference>
<feature type="compositionally biased region" description="Acidic residues" evidence="23">
    <location>
        <begin position="1514"/>
        <end position="1528"/>
    </location>
</feature>
<evidence type="ECO:0000256" key="5">
    <source>
        <dbReference type="ARBA" id="ARBA00012709"/>
    </source>
</evidence>
<feature type="compositionally biased region" description="Polar residues" evidence="23">
    <location>
        <begin position="1014"/>
        <end position="1023"/>
    </location>
</feature>
<evidence type="ECO:0000256" key="20">
    <source>
        <dbReference type="ARBA" id="ARBA00049522"/>
    </source>
</evidence>
<dbReference type="Pfam" id="PF01494">
    <property type="entry name" value="FAD_binding_3"/>
    <property type="match status" value="1"/>
</dbReference>
<feature type="compositionally biased region" description="Basic and acidic residues" evidence="23">
    <location>
        <begin position="1037"/>
        <end position="1049"/>
    </location>
</feature>
<dbReference type="PANTHER" id="PTHR23167">
    <property type="entry name" value="CALPONIN HOMOLOGY DOMAIN-CONTAINING PROTEIN DDB_G0272472-RELATED"/>
    <property type="match status" value="1"/>
</dbReference>
<feature type="compositionally biased region" description="Polar residues" evidence="23">
    <location>
        <begin position="1752"/>
        <end position="1761"/>
    </location>
</feature>
<keyword evidence="10" id="KW-0274">FAD</keyword>
<evidence type="ECO:0000256" key="21">
    <source>
        <dbReference type="PROSITE-ProRule" id="PRU00125"/>
    </source>
</evidence>
<dbReference type="PANTHER" id="PTHR23167:SF51">
    <property type="entry name" value="[F-ACTIN]-MONOOXYGENASE MICAL3"/>
    <property type="match status" value="1"/>
</dbReference>
<name>A0ABQ0EW32_APOSI</name>
<feature type="region of interest" description="Disordered" evidence="23">
    <location>
        <begin position="839"/>
        <end position="885"/>
    </location>
</feature>
<dbReference type="Gene3D" id="3.50.50.60">
    <property type="entry name" value="FAD/NAD(P)-binding domain"/>
    <property type="match status" value="1"/>
</dbReference>
<dbReference type="InterPro" id="IPR050540">
    <property type="entry name" value="F-actin_Monoox_Mical"/>
</dbReference>
<feature type="region of interest" description="Disordered" evidence="23">
    <location>
        <begin position="909"/>
        <end position="961"/>
    </location>
</feature>
<comment type="similarity">
    <text evidence="4">Belongs to the Mical family.</text>
</comment>
<feature type="coiled-coil region" evidence="22">
    <location>
        <begin position="1840"/>
        <end position="1867"/>
    </location>
</feature>
<dbReference type="SUPFAM" id="SSF51905">
    <property type="entry name" value="FAD/NAD(P)-binding domain"/>
    <property type="match status" value="1"/>
</dbReference>
<dbReference type="Pfam" id="PF00412">
    <property type="entry name" value="LIM"/>
    <property type="match status" value="1"/>
</dbReference>
<keyword evidence="13" id="KW-0560">Oxidoreductase</keyword>
<dbReference type="Pfam" id="PF00307">
    <property type="entry name" value="CH"/>
    <property type="match status" value="1"/>
</dbReference>
<sequence>MEERKQGTTNQAHVLFDRFVQATTCKGTLRAFQELCDHLELKPKDYRSFYHKLKSKLNYWKAKALWAKLDKRGSHKDYKKGKACTNTKCLIIGAGPCGLRTAIDLSLLGAKVVVIEKRDAFSRNNVLHLWPFTIHDLRGLGAKKFYGKFCAGAIDHISIRQLQLILLKVALILGIEIHVNVEFQGLVQPPEDQENERIGWRALVHPKTHPVSEYEFEVIIGGDGRRNTLEGFRRKEFRGKLAIAITANFINRNTTAEAKVEEISGVAFIFNQKFFQELREATGIDLENIVYYKDDTHYFVMTAKKQSLLDKGVILHDYTDTELLLSRENVDQEALLNYAREAADFSTQQQLPSLDFAINHYGQPDVAMFDFTCMYASENAALVREQNGHQLLVALVGDSLLEPFWPMGTGIARGFLAAMDSAWMVRSWSLGTSPLEVLAERESIYRLLPQTTPENVSKNFSQYSIDPVTRYPNINIHFLRPSQVRHLYDSGQTKDIHLEMENLVNSRTTPKLTRNESVARSSKLLGWCQRQTDGYSGVNVTDLTMSWKSGLALCAIIHRYRPDLIDFDSLDEQNVEKNNQLAFDIAEKELGISPIMTGKEMASVGEPDKLSMVMYLTQFYEMFKDSLSSSDTLDLNAEEKAVLIASTKSPISFLSKLGQTISRKRSPKDKKEKDSDGAGKRRKTSQSEEEEPPRSYRGERPTLVSTLTDRRMDAAIGNQNKVKYMATQLLAKFEENAPAQSTGVRRQELGSIKKEFPQNLGGSDTCYFCQKRVYVMERLSAEGKFFHRSCFKCEYCAATLRLSAYAYDIEDGKFYCKPHYCYRLSGYAQRKRPAVAPLSGKEAKGALQDGPTADANGLASAATSSAERSPGTSMNGLEEPSIAKRLRGTPERIELENYRRSVRLVEELEEVPEETQAEHNLSSVLDKGTEEDVASSSESEMEEEEEDEEDQLPTSDLGGVPWKEAVRIHALLKGRSEEELEASKSFEPEEEEEEEEYEEDEDYDEDEEEESSEAGNQRLQQIITAADPLAIQADVHWTHIREREAEERMLPPSESSTSRAPLDEEDLEEDVDSEPAETEGEAAEDGDPGDTGAELDDQHWSDDIPSDAETEHRSQSQAKVTAEPELRVSETEEEKPSDAPKQEERGPSQVSSPGQPPQEQAVLSSPACSPGAEEAKPPLASVATKVKSPEEPLFPAPLLLREKPKAEAPEEQKTARSPIRSQPVALPEARSPTSPTGPQPESLLAPPTPPTPPSTQLPICSQPQPSIPSPTKSPIHFQPVPAKTSTPLSPLPAKSQGDPKDRLSGPLAVEEALKRSDLVEEFWMKSAEIRRSLGLTPVDRNKGSEPSLPSPALKPISLKSYSVEKSPQDEGLSLLKPPPVPKRLGLPKSAGDQPPLLTPKSPSDKELRSSQEERRDLSSSSGLGLHGSSSNMKTLGSQSFNTSDSTMLTPPSSPPPPPPPNEEPATLRRKPHYQMSERREASVIPPPTPASFMRPPREPAQPPREEVRKSFVESVDEIPFADDVEDTYDEKTEDSSLQEKFFTPPSCWSRSEKLLAKENGRLPPLEQEVQPQKRGLPLVSAEAKELAEERMRAREKSVKSQALRDAMAKQLSRMQAMEMVSSRSRSAPSPGKAPGSESSKHPSLRGSQEPTLKHEGTSEEILSPPSDSGGPDGSVTSSEGSSGKSKKRSSLFSPRRSKKEKKPKGEGRPPEKPSPSLPEDVSAKPKSLWKSVFSGYKKDKKKKSDEKSCSSTPSSGATVDSGQRRASPMVRAELQLRRQLSFSEDSDLSSDDILERSSQKSKREPRTYTEEELSAKLTRRVQKAARRQAKQEELKRLHRAQIIQRQLEQVEEKQRQLEERGVAVEKALRGEAGMGKKDDPKLMQEWFKLVQEKNAMCATSQSCARELELEDRQSRLQQELRERMAVEDHLKTEEELSEEKKILNEMLEVVEQRDSLVALLEEQRLREKEEDKDLEAAMLCKGFSLDWS</sequence>
<accession>A0ABQ0EW32</accession>
<evidence type="ECO:0000256" key="6">
    <source>
        <dbReference type="ARBA" id="ARBA00022483"/>
    </source>
</evidence>
<evidence type="ECO:0000256" key="18">
    <source>
        <dbReference type="ARBA" id="ARBA00023212"/>
    </source>
</evidence>
<feature type="region of interest" description="Disordered" evidence="23">
    <location>
        <begin position="1560"/>
        <end position="1830"/>
    </location>
</feature>
<feature type="compositionally biased region" description="Basic and acidic residues" evidence="23">
    <location>
        <begin position="974"/>
        <end position="987"/>
    </location>
</feature>
<dbReference type="Gene3D" id="1.10.418.10">
    <property type="entry name" value="Calponin-like domain"/>
    <property type="match status" value="1"/>
</dbReference>
<feature type="region of interest" description="Disordered" evidence="23">
    <location>
        <begin position="973"/>
        <end position="1025"/>
    </location>
</feature>
<evidence type="ECO:0000256" key="22">
    <source>
        <dbReference type="SAM" id="Coils"/>
    </source>
</evidence>
<feature type="compositionally biased region" description="Low complexity" evidence="23">
    <location>
        <begin position="1147"/>
        <end position="1160"/>
    </location>
</feature>
<proteinExistence type="inferred from homology"/>
<evidence type="ECO:0000256" key="17">
    <source>
        <dbReference type="ARBA" id="ARBA00023203"/>
    </source>
</evidence>
<dbReference type="Pfam" id="PF25413">
    <property type="entry name" value="Rossman_Mical"/>
    <property type="match status" value="1"/>
</dbReference>
<evidence type="ECO:0000256" key="2">
    <source>
        <dbReference type="ARBA" id="ARBA00004123"/>
    </source>
</evidence>
<feature type="compositionally biased region" description="Basic and acidic residues" evidence="23">
    <location>
        <begin position="1122"/>
        <end position="1146"/>
    </location>
</feature>
<feature type="compositionally biased region" description="Pro residues" evidence="23">
    <location>
        <begin position="1451"/>
        <end position="1462"/>
    </location>
</feature>
<dbReference type="PROSITE" id="PS50021">
    <property type="entry name" value="CH"/>
    <property type="match status" value="1"/>
</dbReference>
<evidence type="ECO:0000256" key="1">
    <source>
        <dbReference type="ARBA" id="ARBA00001974"/>
    </source>
</evidence>
<dbReference type="EC" id="1.14.13.225" evidence="5"/>
<dbReference type="PROSITE" id="PS51848">
    <property type="entry name" value="BMERB"/>
    <property type="match status" value="1"/>
</dbReference>
<dbReference type="InterPro" id="IPR002938">
    <property type="entry name" value="FAD-bd"/>
</dbReference>
<evidence type="ECO:0000256" key="7">
    <source>
        <dbReference type="ARBA" id="ARBA00022490"/>
    </source>
</evidence>
<gene>
    <name evidence="27" type="ORF">APTSU1_000646400</name>
</gene>
<feature type="compositionally biased region" description="Basic and acidic residues" evidence="23">
    <location>
        <begin position="1582"/>
        <end position="1598"/>
    </location>
</feature>
<evidence type="ECO:0000256" key="4">
    <source>
        <dbReference type="ARBA" id="ARBA00008223"/>
    </source>
</evidence>
<dbReference type="InterPro" id="IPR057494">
    <property type="entry name" value="Rossman_Mical"/>
</dbReference>
<dbReference type="PROSITE" id="PS00478">
    <property type="entry name" value="LIM_DOMAIN_1"/>
    <property type="match status" value="1"/>
</dbReference>
<keyword evidence="8" id="KW-0285">Flavoprotein</keyword>
<evidence type="ECO:0000256" key="11">
    <source>
        <dbReference type="ARBA" id="ARBA00022833"/>
    </source>
</evidence>
<feature type="compositionally biased region" description="Polar residues" evidence="23">
    <location>
        <begin position="1431"/>
        <end position="1449"/>
    </location>
</feature>
<feature type="compositionally biased region" description="Basic and acidic residues" evidence="23">
    <location>
        <begin position="1402"/>
        <end position="1417"/>
    </location>
</feature>
<evidence type="ECO:0000256" key="8">
    <source>
        <dbReference type="ARBA" id="ARBA00022630"/>
    </source>
</evidence>
<feature type="compositionally biased region" description="Basic and acidic residues" evidence="23">
    <location>
        <begin position="669"/>
        <end position="679"/>
    </location>
</feature>
<feature type="compositionally biased region" description="Basic residues" evidence="23">
    <location>
        <begin position="1817"/>
        <end position="1828"/>
    </location>
</feature>
<dbReference type="InterPro" id="IPR001781">
    <property type="entry name" value="Znf_LIM"/>
</dbReference>
<dbReference type="SMART" id="SM00033">
    <property type="entry name" value="CH"/>
    <property type="match status" value="1"/>
</dbReference>
<dbReference type="InterPro" id="IPR001715">
    <property type="entry name" value="CH_dom"/>
</dbReference>
<keyword evidence="19" id="KW-0539">Nucleus</keyword>
<feature type="compositionally biased region" description="Basic residues" evidence="23">
    <location>
        <begin position="1684"/>
        <end position="1702"/>
    </location>
</feature>
<reference evidence="27 28" key="1">
    <citation type="submission" date="2024-08" db="EMBL/GenBank/DDBJ databases">
        <title>The draft genome of Apodemus speciosus.</title>
        <authorList>
            <person name="Nabeshima K."/>
            <person name="Suzuki S."/>
            <person name="Onuma M."/>
        </authorList>
    </citation>
    <scope>NUCLEOTIDE SEQUENCE [LARGE SCALE GENOMIC DNA]</scope>
    <source>
        <strain evidence="27">IB14-021</strain>
    </source>
</reference>
<dbReference type="InterPro" id="IPR036188">
    <property type="entry name" value="FAD/NAD-bd_sf"/>
</dbReference>
<evidence type="ECO:0000259" key="26">
    <source>
        <dbReference type="PROSITE" id="PS51848"/>
    </source>
</evidence>
<dbReference type="SMART" id="SM00132">
    <property type="entry name" value="LIM"/>
    <property type="match status" value="1"/>
</dbReference>
<evidence type="ECO:0000256" key="10">
    <source>
        <dbReference type="ARBA" id="ARBA00022827"/>
    </source>
</evidence>
<feature type="compositionally biased region" description="Low complexity" evidence="23">
    <location>
        <begin position="1418"/>
        <end position="1430"/>
    </location>
</feature>
<organism evidence="27 28">
    <name type="scientific">Apodemus speciosus</name>
    <name type="common">Large Japanese field mouse</name>
    <dbReference type="NCBI Taxonomy" id="105296"/>
    <lineage>
        <taxon>Eukaryota</taxon>
        <taxon>Metazoa</taxon>
        <taxon>Chordata</taxon>
        <taxon>Craniata</taxon>
        <taxon>Vertebrata</taxon>
        <taxon>Euteleostomi</taxon>
        <taxon>Mammalia</taxon>
        <taxon>Eutheria</taxon>
        <taxon>Euarchontoglires</taxon>
        <taxon>Glires</taxon>
        <taxon>Rodentia</taxon>
        <taxon>Myomorpha</taxon>
        <taxon>Muroidea</taxon>
        <taxon>Muridae</taxon>
        <taxon>Murinae</taxon>
        <taxon>Apodemus</taxon>
    </lineage>
</organism>
<keyword evidence="11 21" id="KW-0862">Zinc</keyword>
<feature type="compositionally biased region" description="Basic and acidic residues" evidence="23">
    <location>
        <begin position="1793"/>
        <end position="1809"/>
    </location>
</feature>
<feature type="region of interest" description="Disordered" evidence="23">
    <location>
        <begin position="1329"/>
        <end position="1544"/>
    </location>
</feature>
<feature type="compositionally biased region" description="Acidic residues" evidence="23">
    <location>
        <begin position="1063"/>
        <end position="1088"/>
    </location>
</feature>
<evidence type="ECO:0000256" key="12">
    <source>
        <dbReference type="ARBA" id="ARBA00022857"/>
    </source>
</evidence>
<comment type="subcellular location">
    <subcellularLocation>
        <location evidence="3">Cytoplasm</location>
        <location evidence="3">Cytoskeleton</location>
    </subcellularLocation>
    <subcellularLocation>
        <location evidence="2">Nucleus</location>
    </subcellularLocation>
</comment>
<keyword evidence="14 27" id="KW-0503">Monooxygenase</keyword>
<comment type="caution">
    <text evidence="27">The sequence shown here is derived from an EMBL/GenBank/DDBJ whole genome shotgun (WGS) entry which is preliminary data.</text>
</comment>
<dbReference type="Gene3D" id="2.10.110.10">
    <property type="entry name" value="Cysteine Rich Protein"/>
    <property type="match status" value="1"/>
</dbReference>
<comment type="catalytic activity">
    <reaction evidence="20">
        <text>L-methionyl-[F-actin] + NADPH + O2 + H(+) = L-methionyl-(R)-S-oxide-[F-actin] + NADP(+) + H2O</text>
        <dbReference type="Rhea" id="RHEA:51308"/>
        <dbReference type="Rhea" id="RHEA-COMP:12953"/>
        <dbReference type="Rhea" id="RHEA-COMP:12956"/>
        <dbReference type="ChEBI" id="CHEBI:15377"/>
        <dbReference type="ChEBI" id="CHEBI:15378"/>
        <dbReference type="ChEBI" id="CHEBI:15379"/>
        <dbReference type="ChEBI" id="CHEBI:16044"/>
        <dbReference type="ChEBI" id="CHEBI:45764"/>
        <dbReference type="ChEBI" id="CHEBI:57783"/>
        <dbReference type="ChEBI" id="CHEBI:58349"/>
        <dbReference type="EC" id="1.14.13.225"/>
    </reaction>
</comment>
<keyword evidence="7" id="KW-0963">Cytoplasm</keyword>
<feature type="domain" description="BMERB" evidence="26">
    <location>
        <begin position="1830"/>
        <end position="1976"/>
    </location>
</feature>
<dbReference type="SUPFAM" id="SSF57716">
    <property type="entry name" value="Glucocorticoid receptor-like (DNA-binding domain)"/>
    <property type="match status" value="1"/>
</dbReference>
<dbReference type="GO" id="GO:0004497">
    <property type="term" value="F:monooxygenase activity"/>
    <property type="evidence" value="ECO:0007669"/>
    <property type="project" value="UniProtKB-KW"/>
</dbReference>
<dbReference type="SUPFAM" id="SSF47576">
    <property type="entry name" value="Calponin-homology domain, CH-domain"/>
    <property type="match status" value="1"/>
</dbReference>
<feature type="domain" description="Calponin-homology (CH)" evidence="24">
    <location>
        <begin position="518"/>
        <end position="624"/>
    </location>
</feature>
<feature type="compositionally biased region" description="Polar residues" evidence="23">
    <location>
        <begin position="861"/>
        <end position="875"/>
    </location>
</feature>
<dbReference type="InterPro" id="IPR022735">
    <property type="entry name" value="bMERB_dom"/>
</dbReference>
<feature type="compositionally biased region" description="Pro residues" evidence="23">
    <location>
        <begin position="1246"/>
        <end position="1255"/>
    </location>
</feature>
<dbReference type="PROSITE" id="PS50023">
    <property type="entry name" value="LIM_DOMAIN_2"/>
    <property type="match status" value="1"/>
</dbReference>
<keyword evidence="9 21" id="KW-0479">Metal-binding</keyword>